<dbReference type="eggNOG" id="COG0494">
    <property type="taxonomic scope" value="Bacteria"/>
</dbReference>
<dbReference type="RefSeq" id="WP_013883951.1">
    <property type="nucleotide sequence ID" value="NC_015671.1"/>
</dbReference>
<dbReference type="InterPro" id="IPR015797">
    <property type="entry name" value="NUDIX_hydrolase-like_dom_sf"/>
</dbReference>
<evidence type="ECO:0000256" key="1">
    <source>
        <dbReference type="ARBA" id="ARBA00022801"/>
    </source>
</evidence>
<dbReference type="GO" id="GO:0005829">
    <property type="term" value="C:cytosol"/>
    <property type="evidence" value="ECO:0007669"/>
    <property type="project" value="TreeGrafter"/>
</dbReference>
<dbReference type="PANTHER" id="PTHR11839:SF31">
    <property type="entry name" value="ADP-RIBOSE PYROPHOSPHATASE"/>
    <property type="match status" value="1"/>
</dbReference>
<keyword evidence="4" id="KW-1185">Reference proteome</keyword>
<dbReference type="Proteomes" id="UP000000485">
    <property type="component" value="Chromosome"/>
</dbReference>
<accession>F8A7N1</accession>
<gene>
    <name evidence="3" type="ordered locus">Celgi_1931</name>
</gene>
<sequence length="201" mass="21891">MPPADPRDVATSRDVLEHEVVYRGRVWDLARDVVDLGDTQVVREYVAHTGAVAVIALDDEDRVLLLSQYRHPARHVLWEPPAGLLDVAGEPAVLAAARELAEEADLVAGRWWRLVEFFTTPGGSSEHITVFLARDLTPVPEAERFARTDEEAAMVPVWVPLDEAVAGVLGDRFASPTTTIGVLAAAAARARGWSTLEQVAL</sequence>
<dbReference type="Gene3D" id="3.90.79.10">
    <property type="entry name" value="Nucleoside Triphosphate Pyrophosphohydrolase"/>
    <property type="match status" value="1"/>
</dbReference>
<reference evidence="4" key="1">
    <citation type="submission" date="2011-04" db="EMBL/GenBank/DDBJ databases">
        <title>Complete sequence of Cellvibrio gilvus ATCC 13127.</title>
        <authorList>
            <person name="Lucas S."/>
            <person name="Han J."/>
            <person name="Lapidus A."/>
            <person name="Cheng J.-F."/>
            <person name="Goodwin L."/>
            <person name="Pitluck S."/>
            <person name="Peters L."/>
            <person name="Munk A."/>
            <person name="Detter J.C."/>
            <person name="Han C."/>
            <person name="Tapia R."/>
            <person name="Land M."/>
            <person name="Hauser L."/>
            <person name="Kyrpides N."/>
            <person name="Ivanova N."/>
            <person name="Ovchinnikova G."/>
            <person name="Pagani I."/>
            <person name="Mead D."/>
            <person name="Brumm P."/>
            <person name="Woyke T."/>
        </authorList>
    </citation>
    <scope>NUCLEOTIDE SEQUENCE [LARGE SCALE GENOMIC DNA]</scope>
    <source>
        <strain evidence="4">ATCC 13127 / NRRL B-14078</strain>
    </source>
</reference>
<feature type="domain" description="Nudix hydrolase" evidence="2">
    <location>
        <begin position="47"/>
        <end position="184"/>
    </location>
</feature>
<dbReference type="EMBL" id="CP002665">
    <property type="protein sequence ID" value="AEI12433.1"/>
    <property type="molecule type" value="Genomic_DNA"/>
</dbReference>
<dbReference type="HOGENOM" id="CLU_062658_5_0_11"/>
<name>F8A7N1_CELGA</name>
<dbReference type="GO" id="GO:0006753">
    <property type="term" value="P:nucleoside phosphate metabolic process"/>
    <property type="evidence" value="ECO:0007669"/>
    <property type="project" value="TreeGrafter"/>
</dbReference>
<dbReference type="GO" id="GO:0019693">
    <property type="term" value="P:ribose phosphate metabolic process"/>
    <property type="evidence" value="ECO:0007669"/>
    <property type="project" value="TreeGrafter"/>
</dbReference>
<dbReference type="PANTHER" id="PTHR11839">
    <property type="entry name" value="UDP/ADP-SUGAR PYROPHOSPHATASE"/>
    <property type="match status" value="1"/>
</dbReference>
<dbReference type="SUPFAM" id="SSF55811">
    <property type="entry name" value="Nudix"/>
    <property type="match status" value="1"/>
</dbReference>
<dbReference type="GO" id="GO:0016787">
    <property type="term" value="F:hydrolase activity"/>
    <property type="evidence" value="ECO:0007669"/>
    <property type="project" value="UniProtKB-KW"/>
</dbReference>
<dbReference type="Pfam" id="PF00293">
    <property type="entry name" value="NUDIX"/>
    <property type="match status" value="1"/>
</dbReference>
<dbReference type="AlphaFoldDB" id="F8A7N1"/>
<evidence type="ECO:0000313" key="3">
    <source>
        <dbReference type="EMBL" id="AEI12433.1"/>
    </source>
</evidence>
<evidence type="ECO:0000259" key="2">
    <source>
        <dbReference type="PROSITE" id="PS51462"/>
    </source>
</evidence>
<dbReference type="KEGG" id="cga:Celgi_1931"/>
<dbReference type="STRING" id="593907.Celgi_1931"/>
<evidence type="ECO:0000313" key="4">
    <source>
        <dbReference type="Proteomes" id="UP000000485"/>
    </source>
</evidence>
<protein>
    <submittedName>
        <fullName evidence="3">NUDIX hydrolase</fullName>
    </submittedName>
</protein>
<dbReference type="PROSITE" id="PS51462">
    <property type="entry name" value="NUDIX"/>
    <property type="match status" value="1"/>
</dbReference>
<proteinExistence type="predicted"/>
<dbReference type="InterPro" id="IPR000086">
    <property type="entry name" value="NUDIX_hydrolase_dom"/>
</dbReference>
<organism evidence="3 4">
    <name type="scientific">Cellulomonas gilvus (strain ATCC 13127 / NRRL B-14078)</name>
    <name type="common">Cellvibrio gilvus</name>
    <dbReference type="NCBI Taxonomy" id="593907"/>
    <lineage>
        <taxon>Bacteria</taxon>
        <taxon>Bacillati</taxon>
        <taxon>Actinomycetota</taxon>
        <taxon>Actinomycetes</taxon>
        <taxon>Micrococcales</taxon>
        <taxon>Cellulomonadaceae</taxon>
        <taxon>Cellulomonas</taxon>
    </lineage>
</organism>
<keyword evidence="1 3" id="KW-0378">Hydrolase</keyword>
<dbReference type="OrthoDB" id="9806150at2"/>